<accession>A0A1L9S4J6</accession>
<protein>
    <recommendedName>
        <fullName evidence="5">Autophagy-related protein 27</fullName>
    </recommendedName>
</protein>
<dbReference type="VEuPathDB" id="FungiDB:ASPZODRAFT_137534"/>
<dbReference type="EMBL" id="KV878372">
    <property type="protein sequence ID" value="OJJ42033.1"/>
    <property type="molecule type" value="Genomic_DNA"/>
</dbReference>
<gene>
    <name evidence="3" type="ORF">ASPZODRAFT_137534</name>
</gene>
<keyword evidence="1" id="KW-0812">Transmembrane</keyword>
<keyword evidence="4" id="KW-1185">Reference proteome</keyword>
<organism evidence="3 4">
    <name type="scientific">Penicilliopsis zonata CBS 506.65</name>
    <dbReference type="NCBI Taxonomy" id="1073090"/>
    <lineage>
        <taxon>Eukaryota</taxon>
        <taxon>Fungi</taxon>
        <taxon>Dikarya</taxon>
        <taxon>Ascomycota</taxon>
        <taxon>Pezizomycotina</taxon>
        <taxon>Eurotiomycetes</taxon>
        <taxon>Eurotiomycetidae</taxon>
        <taxon>Eurotiales</taxon>
        <taxon>Aspergillaceae</taxon>
        <taxon>Penicilliopsis</taxon>
    </lineage>
</organism>
<dbReference type="OrthoDB" id="4991875at2759"/>
<name>A0A1L9S4J6_9EURO</name>
<proteinExistence type="predicted"/>
<dbReference type="Proteomes" id="UP000184188">
    <property type="component" value="Unassembled WGS sequence"/>
</dbReference>
<feature type="signal peptide" evidence="2">
    <location>
        <begin position="1"/>
        <end position="17"/>
    </location>
</feature>
<evidence type="ECO:0000256" key="1">
    <source>
        <dbReference type="SAM" id="Phobius"/>
    </source>
</evidence>
<dbReference type="GeneID" id="34610818"/>
<dbReference type="PANTHER" id="PTHR40640:SF1">
    <property type="entry name" value="ANCHORED GLYCOPROTEIN, PUTATIVE (AFU_ORTHOLOGUE AFUA_8G04860)-RELATED"/>
    <property type="match status" value="1"/>
</dbReference>
<evidence type="ECO:0000313" key="3">
    <source>
        <dbReference type="EMBL" id="OJJ42033.1"/>
    </source>
</evidence>
<evidence type="ECO:0008006" key="5">
    <source>
        <dbReference type="Google" id="ProtNLM"/>
    </source>
</evidence>
<dbReference type="AlphaFoldDB" id="A0A1L9S4J6"/>
<evidence type="ECO:0000313" key="4">
    <source>
        <dbReference type="Proteomes" id="UP000184188"/>
    </source>
</evidence>
<reference evidence="4" key="1">
    <citation type="journal article" date="2017" name="Genome Biol.">
        <title>Comparative genomics reveals high biological diversity and specific adaptations in the industrially and medically important fungal genus Aspergillus.</title>
        <authorList>
            <person name="de Vries R.P."/>
            <person name="Riley R."/>
            <person name="Wiebenga A."/>
            <person name="Aguilar-Osorio G."/>
            <person name="Amillis S."/>
            <person name="Uchima C.A."/>
            <person name="Anderluh G."/>
            <person name="Asadollahi M."/>
            <person name="Askin M."/>
            <person name="Barry K."/>
            <person name="Battaglia E."/>
            <person name="Bayram O."/>
            <person name="Benocci T."/>
            <person name="Braus-Stromeyer S.A."/>
            <person name="Caldana C."/>
            <person name="Canovas D."/>
            <person name="Cerqueira G.C."/>
            <person name="Chen F."/>
            <person name="Chen W."/>
            <person name="Choi C."/>
            <person name="Clum A."/>
            <person name="Dos Santos R.A."/>
            <person name="Damasio A.R."/>
            <person name="Diallinas G."/>
            <person name="Emri T."/>
            <person name="Fekete E."/>
            <person name="Flipphi M."/>
            <person name="Freyberg S."/>
            <person name="Gallo A."/>
            <person name="Gournas C."/>
            <person name="Habgood R."/>
            <person name="Hainaut M."/>
            <person name="Harispe M.L."/>
            <person name="Henrissat B."/>
            <person name="Hilden K.S."/>
            <person name="Hope R."/>
            <person name="Hossain A."/>
            <person name="Karabika E."/>
            <person name="Karaffa L."/>
            <person name="Karanyi Z."/>
            <person name="Krasevec N."/>
            <person name="Kuo A."/>
            <person name="Kusch H."/>
            <person name="LaButti K."/>
            <person name="Lagendijk E.L."/>
            <person name="Lapidus A."/>
            <person name="Levasseur A."/>
            <person name="Lindquist E."/>
            <person name="Lipzen A."/>
            <person name="Logrieco A.F."/>
            <person name="MacCabe A."/>
            <person name="Maekelae M.R."/>
            <person name="Malavazi I."/>
            <person name="Melin P."/>
            <person name="Meyer V."/>
            <person name="Mielnichuk N."/>
            <person name="Miskei M."/>
            <person name="Molnar A.P."/>
            <person name="Mule G."/>
            <person name="Ngan C.Y."/>
            <person name="Orejas M."/>
            <person name="Orosz E."/>
            <person name="Ouedraogo J.P."/>
            <person name="Overkamp K.M."/>
            <person name="Park H.-S."/>
            <person name="Perrone G."/>
            <person name="Piumi F."/>
            <person name="Punt P.J."/>
            <person name="Ram A.F."/>
            <person name="Ramon A."/>
            <person name="Rauscher S."/>
            <person name="Record E."/>
            <person name="Riano-Pachon D.M."/>
            <person name="Robert V."/>
            <person name="Roehrig J."/>
            <person name="Ruller R."/>
            <person name="Salamov A."/>
            <person name="Salih N.S."/>
            <person name="Samson R.A."/>
            <person name="Sandor E."/>
            <person name="Sanguinetti M."/>
            <person name="Schuetze T."/>
            <person name="Sepcic K."/>
            <person name="Shelest E."/>
            <person name="Sherlock G."/>
            <person name="Sophianopoulou V."/>
            <person name="Squina F.M."/>
            <person name="Sun H."/>
            <person name="Susca A."/>
            <person name="Todd R.B."/>
            <person name="Tsang A."/>
            <person name="Unkles S.E."/>
            <person name="van de Wiele N."/>
            <person name="van Rossen-Uffink D."/>
            <person name="Oliveira J.V."/>
            <person name="Vesth T.C."/>
            <person name="Visser J."/>
            <person name="Yu J.-H."/>
            <person name="Zhou M."/>
            <person name="Andersen M.R."/>
            <person name="Archer D.B."/>
            <person name="Baker S.E."/>
            <person name="Benoit I."/>
            <person name="Brakhage A.A."/>
            <person name="Braus G.H."/>
            <person name="Fischer R."/>
            <person name="Frisvad J.C."/>
            <person name="Goldman G.H."/>
            <person name="Houbraken J."/>
            <person name="Oakley B."/>
            <person name="Pocsi I."/>
            <person name="Scazzocchio C."/>
            <person name="Seiboth B."/>
            <person name="vanKuyk P.A."/>
            <person name="Wortman J."/>
            <person name="Dyer P.S."/>
            <person name="Grigoriev I.V."/>
        </authorList>
    </citation>
    <scope>NUCLEOTIDE SEQUENCE [LARGE SCALE GENOMIC DNA]</scope>
    <source>
        <strain evidence="4">CBS 506.65</strain>
    </source>
</reference>
<dbReference type="STRING" id="1073090.A0A1L9S4J6"/>
<keyword evidence="1" id="KW-1133">Transmembrane helix</keyword>
<sequence length="199" mass="21374">MFLTTWFCLATIGASQMANLLLPGFQGRSLEASIKERNLNITTYIVVCPKTIRPSECGIPGEGMTVIAAPTFAELRHSNNVNNTASLSCEIDGTTYASCHARQTISVQATLAPKDLNWMDIPVISTTEETIFAPSSLPTGIASIITTDMSSVPRPTAMQEPTAENIGPSINVLSQALYRILASMVLLSMGYILSLAFLD</sequence>
<dbReference type="RefSeq" id="XP_022576543.1">
    <property type="nucleotide sequence ID" value="XM_022724353.1"/>
</dbReference>
<keyword evidence="1" id="KW-0472">Membrane</keyword>
<evidence type="ECO:0000256" key="2">
    <source>
        <dbReference type="SAM" id="SignalP"/>
    </source>
</evidence>
<feature type="chain" id="PRO_5012159993" description="Autophagy-related protein 27" evidence="2">
    <location>
        <begin position="18"/>
        <end position="199"/>
    </location>
</feature>
<feature type="transmembrane region" description="Helical" evidence="1">
    <location>
        <begin position="176"/>
        <end position="198"/>
    </location>
</feature>
<dbReference type="PANTHER" id="PTHR40640">
    <property type="entry name" value="ANCHORED GLYCOPROTEIN, PUTATIVE (AFU_ORTHOLOGUE AFUA_8G04860)-RELATED"/>
    <property type="match status" value="1"/>
</dbReference>
<keyword evidence="2" id="KW-0732">Signal</keyword>